<reference evidence="2 3" key="1">
    <citation type="submission" date="2019-01" db="EMBL/GenBank/DDBJ databases">
        <authorList>
            <person name="Zhang S."/>
        </authorList>
    </citation>
    <scope>NUCLEOTIDE SEQUENCE [LARGE SCALE GENOMIC DNA]</scope>
    <source>
        <strain evidence="2 3">1626</strain>
    </source>
</reference>
<dbReference type="Proteomes" id="UP000298681">
    <property type="component" value="Unassembled WGS sequence"/>
</dbReference>
<organism evidence="2 3">
    <name type="scientific">Luteimonas yindakuii</name>
    <dbReference type="NCBI Taxonomy" id="2565782"/>
    <lineage>
        <taxon>Bacteria</taxon>
        <taxon>Pseudomonadati</taxon>
        <taxon>Pseudomonadota</taxon>
        <taxon>Gammaproteobacteria</taxon>
        <taxon>Lysobacterales</taxon>
        <taxon>Lysobacteraceae</taxon>
        <taxon>Luteimonas</taxon>
    </lineage>
</organism>
<protein>
    <submittedName>
        <fullName evidence="2">Uncharacterized protein</fullName>
    </submittedName>
</protein>
<feature type="transmembrane region" description="Helical" evidence="1">
    <location>
        <begin position="7"/>
        <end position="27"/>
    </location>
</feature>
<feature type="transmembrane region" description="Helical" evidence="1">
    <location>
        <begin position="140"/>
        <end position="159"/>
    </location>
</feature>
<feature type="transmembrane region" description="Helical" evidence="1">
    <location>
        <begin position="74"/>
        <end position="94"/>
    </location>
</feature>
<keyword evidence="1" id="KW-0812">Transmembrane</keyword>
<evidence type="ECO:0000313" key="3">
    <source>
        <dbReference type="Proteomes" id="UP000298681"/>
    </source>
</evidence>
<keyword evidence="1" id="KW-0472">Membrane</keyword>
<evidence type="ECO:0000313" key="2">
    <source>
        <dbReference type="EMBL" id="TKS52751.1"/>
    </source>
</evidence>
<feature type="transmembrane region" description="Helical" evidence="1">
    <location>
        <begin position="106"/>
        <end position="128"/>
    </location>
</feature>
<dbReference type="AlphaFoldDB" id="A0A4Z1RGD6"/>
<sequence length="163" mass="16047">MRGTAPVGALPGGIPAAVVAWLIALAVTSAAEAASPLPPAFTCTALLLAVEAALAWAVLALAARTPLRAQVLQALGLLAAVRNAVLVPVSLVLVADAGGAAPGTVLALAVLVGLATVAAMAVLVRRYLDLWQQALGRSRRVAGAVLLAMALVLLGVEAMPGGG</sequence>
<dbReference type="EMBL" id="SPUH01000002">
    <property type="protein sequence ID" value="TKS52751.1"/>
    <property type="molecule type" value="Genomic_DNA"/>
</dbReference>
<evidence type="ECO:0000256" key="1">
    <source>
        <dbReference type="SAM" id="Phobius"/>
    </source>
</evidence>
<keyword evidence="3" id="KW-1185">Reference proteome</keyword>
<name>A0A4Z1RGD6_9GAMM</name>
<dbReference type="RefSeq" id="WP_134674836.1">
    <property type="nucleotide sequence ID" value="NZ_SPUH01000002.1"/>
</dbReference>
<comment type="caution">
    <text evidence="2">The sequence shown here is derived from an EMBL/GenBank/DDBJ whole genome shotgun (WGS) entry which is preliminary data.</text>
</comment>
<keyword evidence="1" id="KW-1133">Transmembrane helix</keyword>
<accession>A0A4Z1RGD6</accession>
<proteinExistence type="predicted"/>
<gene>
    <name evidence="2" type="ORF">E4582_10925</name>
</gene>
<feature type="transmembrane region" description="Helical" evidence="1">
    <location>
        <begin position="39"/>
        <end position="62"/>
    </location>
</feature>